<protein>
    <submittedName>
        <fullName evidence="1">Uncharacterized protein</fullName>
    </submittedName>
</protein>
<reference evidence="1" key="1">
    <citation type="journal article" date="2015" name="Nature">
        <title>Complex archaea that bridge the gap between prokaryotes and eukaryotes.</title>
        <authorList>
            <person name="Spang A."/>
            <person name="Saw J.H."/>
            <person name="Jorgensen S.L."/>
            <person name="Zaremba-Niedzwiedzka K."/>
            <person name="Martijn J."/>
            <person name="Lind A.E."/>
            <person name="van Eijk R."/>
            <person name="Schleper C."/>
            <person name="Guy L."/>
            <person name="Ettema T.J."/>
        </authorList>
    </citation>
    <scope>NUCLEOTIDE SEQUENCE</scope>
</reference>
<organism evidence="1">
    <name type="scientific">marine sediment metagenome</name>
    <dbReference type="NCBI Taxonomy" id="412755"/>
    <lineage>
        <taxon>unclassified sequences</taxon>
        <taxon>metagenomes</taxon>
        <taxon>ecological metagenomes</taxon>
    </lineage>
</organism>
<accession>A0A0F9GT74</accession>
<dbReference type="AlphaFoldDB" id="A0A0F9GT74"/>
<comment type="caution">
    <text evidence="1">The sequence shown here is derived from an EMBL/GenBank/DDBJ whole genome shotgun (WGS) entry which is preliminary data.</text>
</comment>
<evidence type="ECO:0000313" key="1">
    <source>
        <dbReference type="EMBL" id="KKL72590.1"/>
    </source>
</evidence>
<sequence length="57" mass="6080">MLETGVTRKGMLMHSTLPRSVIALRTEKGCGLGSRNTVGGFGRKSCRLMEANARSVG</sequence>
<name>A0A0F9GT74_9ZZZZ</name>
<feature type="non-terminal residue" evidence="1">
    <location>
        <position position="57"/>
    </location>
</feature>
<proteinExistence type="predicted"/>
<gene>
    <name evidence="1" type="ORF">LCGC14_2083430</name>
</gene>
<dbReference type="EMBL" id="LAZR01025226">
    <property type="protein sequence ID" value="KKL72590.1"/>
    <property type="molecule type" value="Genomic_DNA"/>
</dbReference>